<sequence length="382" mass="43847">MKILFITTDWNTPYRQTTNEYGGIGYYRAYMPAEALRDLGHDVDVLGADIRPHIDPNNLFGSYMKLFRPYEAIVFKQIDHKNAGIVLGAAKELKIPIAMDLDDNILEIGESNQAYHRGYKKEGVKRAFAAASLSMCDALFVTTEPLKKSYQKFLKDVLKKDMPTYILPNCCVPKHWNVETQVTKNMIIIGWHGSITHDEDLKLVMPVINKLMKKYPNLYFQAMGGLLEDSAQKLFSVFDKEHHERLSVIKGTPSWKGFPEYLQSLSWDIGIAPLVDEEFTRGKSHIKWLEFSLKKIPCVASRVYPYCEPIQGVETIKDGETGFLASTPEEWEEKLSKLIESNDLRRSMAKKARDFVMANWRYKHHAVKWESALKKLIEMGGE</sequence>
<reference evidence="2" key="1">
    <citation type="journal article" date="2015" name="Front. Microbiol.">
        <title>Combining genomic sequencing methods to explore viral diversity and reveal potential virus-host interactions.</title>
        <authorList>
            <person name="Chow C.E."/>
            <person name="Winget D.M."/>
            <person name="White R.A.III."/>
            <person name="Hallam S.J."/>
            <person name="Suttle C.A."/>
        </authorList>
    </citation>
    <scope>NUCLEOTIDE SEQUENCE</scope>
    <source>
        <strain evidence="2">Oxic1_5</strain>
    </source>
</reference>
<dbReference type="GO" id="GO:0016740">
    <property type="term" value="F:transferase activity"/>
    <property type="evidence" value="ECO:0007669"/>
    <property type="project" value="UniProtKB-KW"/>
</dbReference>
<proteinExistence type="predicted"/>
<name>A0A0F7L8V0_9VIRU</name>
<keyword evidence="2" id="KW-0808">Transferase</keyword>
<dbReference type="InterPro" id="IPR055259">
    <property type="entry name" value="YkvP/CgeB_Glyco_trans-like"/>
</dbReference>
<feature type="domain" description="Spore protein YkvP/CgeB glycosyl transferase-like" evidence="1">
    <location>
        <begin position="282"/>
        <end position="369"/>
    </location>
</feature>
<dbReference type="SUPFAM" id="SSF53756">
    <property type="entry name" value="UDP-Glycosyltransferase/glycogen phosphorylase"/>
    <property type="match status" value="1"/>
</dbReference>
<dbReference type="PANTHER" id="PTHR12526">
    <property type="entry name" value="GLYCOSYLTRANSFERASE"/>
    <property type="match status" value="1"/>
</dbReference>
<dbReference type="EMBL" id="KR029600">
    <property type="protein sequence ID" value="AKH48003.1"/>
    <property type="molecule type" value="Genomic_DNA"/>
</dbReference>
<accession>A0A0F7L8V0</accession>
<dbReference type="Pfam" id="PF13524">
    <property type="entry name" value="Glyco_trans_1_2"/>
    <property type="match status" value="1"/>
</dbReference>
<evidence type="ECO:0000313" key="2">
    <source>
        <dbReference type="EMBL" id="AKH48003.1"/>
    </source>
</evidence>
<protein>
    <submittedName>
        <fullName evidence="2">Glycosyl transferase</fullName>
    </submittedName>
</protein>
<reference evidence="2" key="2">
    <citation type="submission" date="2015-03" db="EMBL/GenBank/DDBJ databases">
        <authorList>
            <person name="Chow C.-E.T."/>
            <person name="Winget D.M."/>
            <person name="White R.A.III."/>
            <person name="Hallam S.J."/>
            <person name="Suttle C.A."/>
        </authorList>
    </citation>
    <scope>NUCLEOTIDE SEQUENCE</scope>
    <source>
        <strain evidence="2">Oxic1_5</strain>
    </source>
</reference>
<organism evidence="2">
    <name type="scientific">uncultured marine virus</name>
    <dbReference type="NCBI Taxonomy" id="186617"/>
    <lineage>
        <taxon>Viruses</taxon>
        <taxon>environmental samples</taxon>
    </lineage>
</organism>
<dbReference type="Gene3D" id="3.40.50.2000">
    <property type="entry name" value="Glycogen Phosphorylase B"/>
    <property type="match status" value="1"/>
</dbReference>
<evidence type="ECO:0000259" key="1">
    <source>
        <dbReference type="Pfam" id="PF13524"/>
    </source>
</evidence>